<proteinExistence type="predicted"/>
<dbReference type="EMBL" id="FTOE01000012">
    <property type="protein sequence ID" value="SIT04219.1"/>
    <property type="molecule type" value="Genomic_DNA"/>
</dbReference>
<feature type="compositionally biased region" description="Basic and acidic residues" evidence="1">
    <location>
        <begin position="49"/>
        <end position="68"/>
    </location>
</feature>
<evidence type="ECO:0000313" key="2">
    <source>
        <dbReference type="EMBL" id="SIT04219.1"/>
    </source>
</evidence>
<dbReference type="RefSeq" id="WP_054341006.1">
    <property type="nucleotide sequence ID" value="NZ_FTOE01000012.1"/>
</dbReference>
<sequence length="68" mass="7719">MKMSKTRREELHRVWLAVTGTAVTAINRADGYKGDFITGQGYELLRPSYLHDEDLQDPDLPKKANDQG</sequence>
<dbReference type="OrthoDB" id="9941872at2"/>
<accession>A0A1N7P1A1</accession>
<evidence type="ECO:0000313" key="3">
    <source>
        <dbReference type="Proteomes" id="UP000185999"/>
    </source>
</evidence>
<evidence type="ECO:0000256" key="1">
    <source>
        <dbReference type="SAM" id="MobiDB-lite"/>
    </source>
</evidence>
<protein>
    <submittedName>
        <fullName evidence="2">Uncharacterized protein</fullName>
    </submittedName>
</protein>
<feature type="region of interest" description="Disordered" evidence="1">
    <location>
        <begin position="48"/>
        <end position="68"/>
    </location>
</feature>
<reference evidence="3" key="1">
    <citation type="submission" date="2017-01" db="EMBL/GenBank/DDBJ databases">
        <authorList>
            <person name="Varghese N."/>
            <person name="Submissions S."/>
        </authorList>
    </citation>
    <scope>NUCLEOTIDE SEQUENCE [LARGE SCALE GENOMIC DNA]</scope>
    <source>
        <strain evidence="3">DSM 22306</strain>
    </source>
</reference>
<gene>
    <name evidence="2" type="ORF">SAMN05421760_1128</name>
</gene>
<organism evidence="2 3">
    <name type="scientific">Neptunomonas antarctica</name>
    <dbReference type="NCBI Taxonomy" id="619304"/>
    <lineage>
        <taxon>Bacteria</taxon>
        <taxon>Pseudomonadati</taxon>
        <taxon>Pseudomonadota</taxon>
        <taxon>Gammaproteobacteria</taxon>
        <taxon>Oceanospirillales</taxon>
        <taxon>Oceanospirillaceae</taxon>
        <taxon>Neptunomonas</taxon>
    </lineage>
</organism>
<name>A0A1N7P1A1_9GAMM</name>
<dbReference type="Proteomes" id="UP000185999">
    <property type="component" value="Unassembled WGS sequence"/>
</dbReference>
<dbReference type="AlphaFoldDB" id="A0A1N7P1A1"/>
<keyword evidence="3" id="KW-1185">Reference proteome</keyword>